<evidence type="ECO:0000313" key="3">
    <source>
        <dbReference type="Proteomes" id="UP001202180"/>
    </source>
</evidence>
<reference evidence="2 3" key="1">
    <citation type="submission" date="2022-04" db="EMBL/GenBank/DDBJ databases">
        <title>Spirosoma sp. strain RP8 genome sequencing and assembly.</title>
        <authorList>
            <person name="Jung Y."/>
        </authorList>
    </citation>
    <scope>NUCLEOTIDE SEQUENCE [LARGE SCALE GENOMIC DNA]</scope>
    <source>
        <strain evidence="2 3">RP8</strain>
    </source>
</reference>
<proteinExistence type="predicted"/>
<keyword evidence="1" id="KW-0175">Coiled coil</keyword>
<dbReference type="EMBL" id="JALPRF010000003">
    <property type="protein sequence ID" value="MCK8493784.1"/>
    <property type="molecule type" value="Genomic_DNA"/>
</dbReference>
<name>A0ABT0HNQ3_9BACT</name>
<evidence type="ECO:0000313" key="2">
    <source>
        <dbReference type="EMBL" id="MCK8493784.1"/>
    </source>
</evidence>
<dbReference type="RefSeq" id="WP_248478404.1">
    <property type="nucleotide sequence ID" value="NZ_JALPRF010000003.1"/>
</dbReference>
<protein>
    <submittedName>
        <fullName evidence="2">Uncharacterized protein</fullName>
    </submittedName>
</protein>
<accession>A0ABT0HNQ3</accession>
<dbReference type="Proteomes" id="UP001202180">
    <property type="component" value="Unassembled WGS sequence"/>
</dbReference>
<sequence>MEKEQLMLKAEDLHRRAALLSNTLADFADNDVAGRLPVVKQILQLREEWKDVRFEIETGQQRRKLPEPKPTTIPLGMSEAEIKVELARTRVNISKNKQKLEEQPDHKKADVWQAELDRLIGLREALEAELGEIKYKQELKNEGL</sequence>
<keyword evidence="3" id="KW-1185">Reference proteome</keyword>
<organism evidence="2 3">
    <name type="scientific">Spirosoma liriopis</name>
    <dbReference type="NCBI Taxonomy" id="2937440"/>
    <lineage>
        <taxon>Bacteria</taxon>
        <taxon>Pseudomonadati</taxon>
        <taxon>Bacteroidota</taxon>
        <taxon>Cytophagia</taxon>
        <taxon>Cytophagales</taxon>
        <taxon>Cytophagaceae</taxon>
        <taxon>Spirosoma</taxon>
    </lineage>
</organism>
<evidence type="ECO:0000256" key="1">
    <source>
        <dbReference type="SAM" id="Coils"/>
    </source>
</evidence>
<feature type="coiled-coil region" evidence="1">
    <location>
        <begin position="83"/>
        <end position="129"/>
    </location>
</feature>
<gene>
    <name evidence="2" type="ORF">M0L20_18100</name>
</gene>
<comment type="caution">
    <text evidence="2">The sequence shown here is derived from an EMBL/GenBank/DDBJ whole genome shotgun (WGS) entry which is preliminary data.</text>
</comment>